<protein>
    <submittedName>
        <fullName evidence="2">Uncharacterized protein</fullName>
    </submittedName>
</protein>
<dbReference type="Gramene" id="ONK75375">
    <property type="protein sequence ID" value="ONK75375"/>
    <property type="gene ID" value="A4U43_C03F16170"/>
</dbReference>
<evidence type="ECO:0000313" key="2">
    <source>
        <dbReference type="EMBL" id="ONK75375.1"/>
    </source>
</evidence>
<dbReference type="Proteomes" id="UP000243459">
    <property type="component" value="Chromosome 3"/>
</dbReference>
<dbReference type="AlphaFoldDB" id="A0A5P1FAI2"/>
<feature type="region of interest" description="Disordered" evidence="1">
    <location>
        <begin position="44"/>
        <end position="103"/>
    </location>
</feature>
<keyword evidence="3" id="KW-1185">Reference proteome</keyword>
<gene>
    <name evidence="2" type="ORF">A4U43_C03F16170</name>
</gene>
<name>A0A5P1FAI2_ASPOF</name>
<feature type="region of interest" description="Disordered" evidence="1">
    <location>
        <begin position="129"/>
        <end position="152"/>
    </location>
</feature>
<feature type="compositionally biased region" description="Basic and acidic residues" evidence="1">
    <location>
        <begin position="44"/>
        <end position="53"/>
    </location>
</feature>
<dbReference type="EMBL" id="CM007383">
    <property type="protein sequence ID" value="ONK75375.1"/>
    <property type="molecule type" value="Genomic_DNA"/>
</dbReference>
<feature type="compositionally biased region" description="Basic residues" evidence="1">
    <location>
        <begin position="54"/>
        <end position="67"/>
    </location>
</feature>
<evidence type="ECO:0000313" key="3">
    <source>
        <dbReference type="Proteomes" id="UP000243459"/>
    </source>
</evidence>
<accession>A0A5P1FAI2</accession>
<feature type="compositionally biased region" description="Basic and acidic residues" evidence="1">
    <location>
        <begin position="68"/>
        <end position="87"/>
    </location>
</feature>
<evidence type="ECO:0000256" key="1">
    <source>
        <dbReference type="SAM" id="MobiDB-lite"/>
    </source>
</evidence>
<reference evidence="3" key="1">
    <citation type="journal article" date="2017" name="Nat. Commun.">
        <title>The asparagus genome sheds light on the origin and evolution of a young Y chromosome.</title>
        <authorList>
            <person name="Harkess A."/>
            <person name="Zhou J."/>
            <person name="Xu C."/>
            <person name="Bowers J.E."/>
            <person name="Van der Hulst R."/>
            <person name="Ayyampalayam S."/>
            <person name="Mercati F."/>
            <person name="Riccardi P."/>
            <person name="McKain M.R."/>
            <person name="Kakrana A."/>
            <person name="Tang H."/>
            <person name="Ray J."/>
            <person name="Groenendijk J."/>
            <person name="Arikit S."/>
            <person name="Mathioni S.M."/>
            <person name="Nakano M."/>
            <person name="Shan H."/>
            <person name="Telgmann-Rauber A."/>
            <person name="Kanno A."/>
            <person name="Yue Z."/>
            <person name="Chen H."/>
            <person name="Li W."/>
            <person name="Chen Y."/>
            <person name="Xu X."/>
            <person name="Zhang Y."/>
            <person name="Luo S."/>
            <person name="Chen H."/>
            <person name="Gao J."/>
            <person name="Mao Z."/>
            <person name="Pires J.C."/>
            <person name="Luo M."/>
            <person name="Kudrna D."/>
            <person name="Wing R.A."/>
            <person name="Meyers B.C."/>
            <person name="Yi K."/>
            <person name="Kong H."/>
            <person name="Lavrijsen P."/>
            <person name="Sunseri F."/>
            <person name="Falavigna A."/>
            <person name="Ye Y."/>
            <person name="Leebens-Mack J.H."/>
            <person name="Chen G."/>
        </authorList>
    </citation>
    <scope>NUCLEOTIDE SEQUENCE [LARGE SCALE GENOMIC DNA]</scope>
    <source>
        <strain evidence="3">cv. DH0086</strain>
    </source>
</reference>
<organism evidence="2 3">
    <name type="scientific">Asparagus officinalis</name>
    <name type="common">Garden asparagus</name>
    <dbReference type="NCBI Taxonomy" id="4686"/>
    <lineage>
        <taxon>Eukaryota</taxon>
        <taxon>Viridiplantae</taxon>
        <taxon>Streptophyta</taxon>
        <taxon>Embryophyta</taxon>
        <taxon>Tracheophyta</taxon>
        <taxon>Spermatophyta</taxon>
        <taxon>Magnoliopsida</taxon>
        <taxon>Liliopsida</taxon>
        <taxon>Asparagales</taxon>
        <taxon>Asparagaceae</taxon>
        <taxon>Asparagoideae</taxon>
        <taxon>Asparagus</taxon>
    </lineage>
</organism>
<sequence>MAEERLELSDEIGGNRTRSSEILEEIVQERGGVILGERLRPERRTKERDITKEIKKRRAGGGGGRRRFREEASKGEERVEVGAREALRGGGQEGSGCDPGELVGEEVGSWATSIAELVRASILSLWGEEEKSKGDLGVETETRREPEVELHF</sequence>
<proteinExistence type="predicted"/>